<keyword evidence="1" id="KW-0413">Isomerase</keyword>
<name>A0A9D8KXP7_9GAMM</name>
<organism evidence="1 2">
    <name type="scientific">Stenotrophomonas nitritireducens</name>
    <dbReference type="NCBI Taxonomy" id="83617"/>
    <lineage>
        <taxon>Bacteria</taxon>
        <taxon>Pseudomonadati</taxon>
        <taxon>Pseudomonadota</taxon>
        <taxon>Gammaproteobacteria</taxon>
        <taxon>Lysobacterales</taxon>
        <taxon>Lysobacteraceae</taxon>
        <taxon>Stenotrophomonas</taxon>
    </lineage>
</organism>
<accession>A0A9D8KXP7</accession>
<dbReference type="Proteomes" id="UP000664815">
    <property type="component" value="Unassembled WGS sequence"/>
</dbReference>
<sequence>MTTHNGLTALHAHAQRLQGTGIPSLLAAEPDRVKALALKVGPLYVNFARQTYDRAALDALLELAAACDVAGGFARLFGG</sequence>
<dbReference type="SUPFAM" id="SSF53697">
    <property type="entry name" value="SIS domain"/>
    <property type="match status" value="1"/>
</dbReference>
<dbReference type="EMBL" id="JAFKMG010000727">
    <property type="protein sequence ID" value="MBN8799276.1"/>
    <property type="molecule type" value="Genomic_DNA"/>
</dbReference>
<evidence type="ECO:0000313" key="2">
    <source>
        <dbReference type="Proteomes" id="UP000664815"/>
    </source>
</evidence>
<dbReference type="GO" id="GO:0016853">
    <property type="term" value="F:isomerase activity"/>
    <property type="evidence" value="ECO:0007669"/>
    <property type="project" value="UniProtKB-KW"/>
</dbReference>
<reference evidence="1" key="1">
    <citation type="submission" date="2021-02" db="EMBL/GenBank/DDBJ databases">
        <title>Thiocyanate and organic carbon inputs drive convergent selection for specific autotrophic Afipia and Thiobacillus strains within complex microbiomes.</title>
        <authorList>
            <person name="Huddy R.J."/>
            <person name="Sachdeva R."/>
            <person name="Kadzinga F."/>
            <person name="Kantor R.S."/>
            <person name="Harrison S.T.L."/>
            <person name="Banfield J.F."/>
        </authorList>
    </citation>
    <scope>NUCLEOTIDE SEQUENCE</scope>
    <source>
        <strain evidence="1">SCN18_10_11_15_R1_P_69_7</strain>
    </source>
</reference>
<evidence type="ECO:0000313" key="1">
    <source>
        <dbReference type="EMBL" id="MBN8799276.1"/>
    </source>
</evidence>
<dbReference type="GO" id="GO:1901135">
    <property type="term" value="P:carbohydrate derivative metabolic process"/>
    <property type="evidence" value="ECO:0007669"/>
    <property type="project" value="InterPro"/>
</dbReference>
<dbReference type="GO" id="GO:0097367">
    <property type="term" value="F:carbohydrate derivative binding"/>
    <property type="evidence" value="ECO:0007669"/>
    <property type="project" value="InterPro"/>
</dbReference>
<protein>
    <submittedName>
        <fullName evidence="1">Glucose-6-phosphate isomerase</fullName>
    </submittedName>
</protein>
<comment type="caution">
    <text evidence="1">The sequence shown here is derived from an EMBL/GenBank/DDBJ whole genome shotgun (WGS) entry which is preliminary data.</text>
</comment>
<dbReference type="AlphaFoldDB" id="A0A9D8KXP7"/>
<proteinExistence type="predicted"/>
<dbReference type="Gene3D" id="3.40.50.10490">
    <property type="entry name" value="Glucose-6-phosphate isomerase like protein, domain 1"/>
    <property type="match status" value="1"/>
</dbReference>
<gene>
    <name evidence="1" type="ORF">J0H45_07960</name>
</gene>
<feature type="non-terminal residue" evidence="1">
    <location>
        <position position="79"/>
    </location>
</feature>
<dbReference type="InterPro" id="IPR046348">
    <property type="entry name" value="SIS_dom_sf"/>
</dbReference>